<dbReference type="Gene3D" id="6.10.250.2140">
    <property type="match status" value="1"/>
</dbReference>
<dbReference type="Pfam" id="PF10938">
    <property type="entry name" value="YfdX"/>
    <property type="match status" value="1"/>
</dbReference>
<evidence type="ECO:0008006" key="3">
    <source>
        <dbReference type="Google" id="ProtNLM"/>
    </source>
</evidence>
<dbReference type="InterPro" id="IPR021236">
    <property type="entry name" value="Uncharacterised_YfdX"/>
</dbReference>
<dbReference type="Proteomes" id="UP000216033">
    <property type="component" value="Unassembled WGS sequence"/>
</dbReference>
<sequence>MRLTISADTGPMIGAWVKGVIMTRMGMLLGTALVAMAAVTPAFAQQAPTGAATSNAVAQSAATQDFSRLSDDGSMAFEYLSLARNAIYDGDLAGAKALIASAQQALATARSDNTAFQKAAAELMPSKTGQTRPRPTAPATQQVAWLPIDGELVLNANAEETPEKTAVVAAANRHLKSGNPARAAEVLRVTSVDADYVIAAVPLEQVTQDVARAAKQIGKDPYKASEALRDAQEAVRYASVDIQAVSNSASGASAKAPAAAAPAK</sequence>
<gene>
    <name evidence="1" type="ORF">B9K05_08495</name>
</gene>
<reference evidence="1 2" key="1">
    <citation type="submission" date="2017-04" db="EMBL/GenBank/DDBJ databases">
        <title>Kefir bacterial isolates.</title>
        <authorList>
            <person name="Kim Y."/>
            <person name="Blasche S."/>
            <person name="Patil K.R."/>
        </authorList>
    </citation>
    <scope>NUCLEOTIDE SEQUENCE [LARGE SCALE GENOMIC DNA]</scope>
    <source>
        <strain evidence="1 2">KR-2</strain>
    </source>
</reference>
<dbReference type="STRING" id="1231343.Absy_029_005"/>
<dbReference type="EMBL" id="NDFP01000007">
    <property type="protein sequence ID" value="PAL25771.1"/>
    <property type="molecule type" value="Genomic_DNA"/>
</dbReference>
<evidence type="ECO:0000313" key="2">
    <source>
        <dbReference type="Proteomes" id="UP000216033"/>
    </source>
</evidence>
<dbReference type="OrthoDB" id="6506866at2"/>
<dbReference type="Gene3D" id="1.20.120.1940">
    <property type="entry name" value="YfdX protein domain"/>
    <property type="match status" value="1"/>
</dbReference>
<organism evidence="1 2">
    <name type="scientific">Acetobacter syzygii</name>
    <dbReference type="NCBI Taxonomy" id="146476"/>
    <lineage>
        <taxon>Bacteria</taxon>
        <taxon>Pseudomonadati</taxon>
        <taxon>Pseudomonadota</taxon>
        <taxon>Alphaproteobacteria</taxon>
        <taxon>Acetobacterales</taxon>
        <taxon>Acetobacteraceae</taxon>
        <taxon>Acetobacter</taxon>
    </lineage>
</organism>
<proteinExistence type="predicted"/>
<name>A0A270BM88_9PROT</name>
<evidence type="ECO:0000313" key="1">
    <source>
        <dbReference type="EMBL" id="PAL25771.1"/>
    </source>
</evidence>
<accession>A0A270BM88</accession>
<protein>
    <recommendedName>
        <fullName evidence="3">YfdX family protein</fullName>
    </recommendedName>
</protein>
<comment type="caution">
    <text evidence="1">The sequence shown here is derived from an EMBL/GenBank/DDBJ whole genome shotgun (WGS) entry which is preliminary data.</text>
</comment>
<dbReference type="AlphaFoldDB" id="A0A270BM88"/>
<keyword evidence="2" id="KW-1185">Reference proteome</keyword>